<dbReference type="GO" id="GO:0010587">
    <property type="term" value="P:miRNA catabolic process"/>
    <property type="evidence" value="ECO:0007669"/>
    <property type="project" value="TreeGrafter"/>
</dbReference>
<dbReference type="InterPro" id="IPR001900">
    <property type="entry name" value="RNase_II/R"/>
</dbReference>
<sequence>MFASNSQMSPANNPGGKHYQAMQSPVVGAQREAYRAAKAAHPLMREEQAATTSEGQGEEEKKLKKKKKECIFTIDPSTARDLDDAVSVKKLGDDLYEVGVHISDVSYFLPLDTPLDQFVAKRATTIYMVDKAIHMLPLELCLQCSLLPGQDKYALSIIWQMDAEGDDD</sequence>
<proteinExistence type="predicted"/>
<feature type="domain" description="RNB" evidence="2">
    <location>
        <begin position="60"/>
        <end position="168"/>
    </location>
</feature>
<gene>
    <name evidence="3" type="ORF">NTEN_LOCUS2018</name>
</gene>
<dbReference type="GO" id="GO:0000932">
    <property type="term" value="C:P-body"/>
    <property type="evidence" value="ECO:0007669"/>
    <property type="project" value="TreeGrafter"/>
</dbReference>
<accession>A0A6H5G100</accession>
<evidence type="ECO:0000313" key="3">
    <source>
        <dbReference type="EMBL" id="CAA9995227.1"/>
    </source>
</evidence>
<evidence type="ECO:0000313" key="4">
    <source>
        <dbReference type="Proteomes" id="UP000479000"/>
    </source>
</evidence>
<dbReference type="GO" id="GO:0006402">
    <property type="term" value="P:mRNA catabolic process"/>
    <property type="evidence" value="ECO:0007669"/>
    <property type="project" value="TreeGrafter"/>
</dbReference>
<dbReference type="Pfam" id="PF00773">
    <property type="entry name" value="RNB"/>
    <property type="match status" value="1"/>
</dbReference>
<dbReference type="PANTHER" id="PTHR23355">
    <property type="entry name" value="RIBONUCLEASE"/>
    <property type="match status" value="1"/>
</dbReference>
<dbReference type="GO" id="GO:0003723">
    <property type="term" value="F:RNA binding"/>
    <property type="evidence" value="ECO:0007669"/>
    <property type="project" value="InterPro"/>
</dbReference>
<keyword evidence="4" id="KW-1185">Reference proteome</keyword>
<protein>
    <recommendedName>
        <fullName evidence="2">RNB domain-containing protein</fullName>
    </recommendedName>
</protein>
<dbReference type="Proteomes" id="UP000479000">
    <property type="component" value="Unassembled WGS sequence"/>
</dbReference>
<dbReference type="InterPro" id="IPR050180">
    <property type="entry name" value="RNR_Ribonuclease"/>
</dbReference>
<organism evidence="3 4">
    <name type="scientific">Nesidiocoris tenuis</name>
    <dbReference type="NCBI Taxonomy" id="355587"/>
    <lineage>
        <taxon>Eukaryota</taxon>
        <taxon>Metazoa</taxon>
        <taxon>Ecdysozoa</taxon>
        <taxon>Arthropoda</taxon>
        <taxon>Hexapoda</taxon>
        <taxon>Insecta</taxon>
        <taxon>Pterygota</taxon>
        <taxon>Neoptera</taxon>
        <taxon>Paraneoptera</taxon>
        <taxon>Hemiptera</taxon>
        <taxon>Heteroptera</taxon>
        <taxon>Panheteroptera</taxon>
        <taxon>Cimicomorpha</taxon>
        <taxon>Miridae</taxon>
        <taxon>Dicyphina</taxon>
        <taxon>Nesidiocoris</taxon>
    </lineage>
</organism>
<dbReference type="SUPFAM" id="SSF50249">
    <property type="entry name" value="Nucleic acid-binding proteins"/>
    <property type="match status" value="1"/>
</dbReference>
<dbReference type="InterPro" id="IPR012340">
    <property type="entry name" value="NA-bd_OB-fold"/>
</dbReference>
<dbReference type="PANTHER" id="PTHR23355:SF9">
    <property type="entry name" value="DIS3-LIKE EXONUCLEASE 2"/>
    <property type="match status" value="1"/>
</dbReference>
<feature type="region of interest" description="Disordered" evidence="1">
    <location>
        <begin position="1"/>
        <end position="66"/>
    </location>
</feature>
<dbReference type="SMART" id="SM00955">
    <property type="entry name" value="RNB"/>
    <property type="match status" value="1"/>
</dbReference>
<name>A0A6H5G100_9HEMI</name>
<dbReference type="OrthoDB" id="372421at2759"/>
<dbReference type="EMBL" id="CADCXU010003218">
    <property type="protein sequence ID" value="CAA9995227.1"/>
    <property type="molecule type" value="Genomic_DNA"/>
</dbReference>
<dbReference type="GO" id="GO:0000175">
    <property type="term" value="F:3'-5'-RNA exonuclease activity"/>
    <property type="evidence" value="ECO:0007669"/>
    <property type="project" value="TreeGrafter"/>
</dbReference>
<reference evidence="3 4" key="1">
    <citation type="submission" date="2020-02" db="EMBL/GenBank/DDBJ databases">
        <authorList>
            <person name="Ferguson B K."/>
        </authorList>
    </citation>
    <scope>NUCLEOTIDE SEQUENCE [LARGE SCALE GENOMIC DNA]</scope>
</reference>
<evidence type="ECO:0000256" key="1">
    <source>
        <dbReference type="SAM" id="MobiDB-lite"/>
    </source>
</evidence>
<evidence type="ECO:0000259" key="2">
    <source>
        <dbReference type="SMART" id="SM00955"/>
    </source>
</evidence>
<feature type="compositionally biased region" description="Polar residues" evidence="1">
    <location>
        <begin position="1"/>
        <end position="12"/>
    </location>
</feature>
<dbReference type="AlphaFoldDB" id="A0A6H5G100"/>